<keyword evidence="2" id="KW-1185">Reference proteome</keyword>
<dbReference type="EMBL" id="AFRT01000359">
    <property type="protein sequence ID" value="ELU44294.1"/>
    <property type="molecule type" value="Genomic_DNA"/>
</dbReference>
<proteinExistence type="predicted"/>
<sequence>MLECNKIMVCGTVLERVRSRKKKPLERLRATQPYPGSQLPILHCSQLLNLCVKYSKR</sequence>
<name>L8X6P8_THACA</name>
<dbReference type="Proteomes" id="UP000011668">
    <property type="component" value="Unassembled WGS sequence"/>
</dbReference>
<dbReference type="AlphaFoldDB" id="L8X6P8"/>
<organism evidence="1 2">
    <name type="scientific">Thanatephorus cucumeris (strain AG1-IA)</name>
    <name type="common">Rice sheath blight fungus</name>
    <name type="synonym">Rhizoctonia solani</name>
    <dbReference type="NCBI Taxonomy" id="983506"/>
    <lineage>
        <taxon>Eukaryota</taxon>
        <taxon>Fungi</taxon>
        <taxon>Dikarya</taxon>
        <taxon>Basidiomycota</taxon>
        <taxon>Agaricomycotina</taxon>
        <taxon>Agaricomycetes</taxon>
        <taxon>Cantharellales</taxon>
        <taxon>Ceratobasidiaceae</taxon>
        <taxon>Rhizoctonia</taxon>
        <taxon>Rhizoctonia solani AG-1</taxon>
    </lineage>
</organism>
<evidence type="ECO:0000313" key="1">
    <source>
        <dbReference type="EMBL" id="ELU44294.1"/>
    </source>
</evidence>
<comment type="caution">
    <text evidence="1">The sequence shown here is derived from an EMBL/GenBank/DDBJ whole genome shotgun (WGS) entry which is preliminary data.</text>
</comment>
<accession>L8X6P8</accession>
<evidence type="ECO:0000313" key="2">
    <source>
        <dbReference type="Proteomes" id="UP000011668"/>
    </source>
</evidence>
<dbReference type="HOGENOM" id="CLU_2998085_0_0_1"/>
<reference evidence="1 2" key="1">
    <citation type="journal article" date="2013" name="Nat. Commun.">
        <title>The evolution and pathogenic mechanisms of the rice sheath blight pathogen.</title>
        <authorList>
            <person name="Zheng A."/>
            <person name="Lin R."/>
            <person name="Xu L."/>
            <person name="Qin P."/>
            <person name="Tang C."/>
            <person name="Ai P."/>
            <person name="Zhang D."/>
            <person name="Liu Y."/>
            <person name="Sun Z."/>
            <person name="Feng H."/>
            <person name="Wang Y."/>
            <person name="Chen Y."/>
            <person name="Liang X."/>
            <person name="Fu R."/>
            <person name="Li Q."/>
            <person name="Zhang J."/>
            <person name="Yu X."/>
            <person name="Xie Z."/>
            <person name="Ding L."/>
            <person name="Guan P."/>
            <person name="Tang J."/>
            <person name="Liang Y."/>
            <person name="Wang S."/>
            <person name="Deng Q."/>
            <person name="Li S."/>
            <person name="Zhu J."/>
            <person name="Wang L."/>
            <person name="Liu H."/>
            <person name="Li P."/>
        </authorList>
    </citation>
    <scope>NUCLEOTIDE SEQUENCE [LARGE SCALE GENOMIC DNA]</scope>
    <source>
        <strain evidence="2">AG-1 IA</strain>
    </source>
</reference>
<gene>
    <name evidence="1" type="ORF">AG1IA_01670</name>
</gene>
<protein>
    <submittedName>
        <fullName evidence="1">Uncharacterized protein</fullName>
    </submittedName>
</protein>